<dbReference type="EMBL" id="WEKX01008033">
    <property type="protein sequence ID" value="NWI88105.1"/>
    <property type="molecule type" value="Genomic_DNA"/>
</dbReference>
<dbReference type="InterPro" id="IPR036116">
    <property type="entry name" value="FN3_sf"/>
</dbReference>
<evidence type="ECO:0000313" key="2">
    <source>
        <dbReference type="Proteomes" id="UP000633448"/>
    </source>
</evidence>
<feature type="non-terminal residue" evidence="1">
    <location>
        <position position="75"/>
    </location>
</feature>
<dbReference type="Gene3D" id="2.60.40.10">
    <property type="entry name" value="Immunoglobulins"/>
    <property type="match status" value="1"/>
</dbReference>
<dbReference type="InterPro" id="IPR013783">
    <property type="entry name" value="Ig-like_fold"/>
</dbReference>
<dbReference type="OrthoDB" id="10005435at2759"/>
<accession>A0A851F0X5</accession>
<comment type="caution">
    <text evidence="1">The sequence shown here is derived from an EMBL/GenBank/DDBJ whole genome shotgun (WGS) entry which is preliminary data.</text>
</comment>
<gene>
    <name evidence="1" type="primary">Il23r</name>
    <name evidence="1" type="ORF">PITSOR_R04139</name>
</gene>
<dbReference type="SUPFAM" id="SSF49265">
    <property type="entry name" value="Fibronectin type III"/>
    <property type="match status" value="1"/>
</dbReference>
<name>A0A851F0X5_PITSO</name>
<dbReference type="AlphaFoldDB" id="A0A851F0X5"/>
<organism evidence="1 2">
    <name type="scientific">Pitta sordida</name>
    <name type="common">Hooded pitta</name>
    <dbReference type="NCBI Taxonomy" id="9163"/>
    <lineage>
        <taxon>Eukaryota</taxon>
        <taxon>Metazoa</taxon>
        <taxon>Chordata</taxon>
        <taxon>Craniata</taxon>
        <taxon>Vertebrata</taxon>
        <taxon>Euteleostomi</taxon>
        <taxon>Archelosauria</taxon>
        <taxon>Archosauria</taxon>
        <taxon>Dinosauria</taxon>
        <taxon>Saurischia</taxon>
        <taxon>Theropoda</taxon>
        <taxon>Coelurosauria</taxon>
        <taxon>Aves</taxon>
        <taxon>Neognathae</taxon>
        <taxon>Neoaves</taxon>
        <taxon>Telluraves</taxon>
        <taxon>Australaves</taxon>
        <taxon>Passeriformes</taxon>
        <taxon>Pittidae</taxon>
        <taxon>Pitta</taxon>
    </lineage>
</organism>
<evidence type="ECO:0000313" key="1">
    <source>
        <dbReference type="EMBL" id="NWI88105.1"/>
    </source>
</evidence>
<proteinExistence type="predicted"/>
<dbReference type="Proteomes" id="UP000633448">
    <property type="component" value="Unassembled WGS sequence"/>
</dbReference>
<sequence>VTITFPVKAHGKRTYTCKKHCGGARKLICGIDVECGNPPDEPGNVSCIQKGRDGHPMCTWGKGRPTYINTTYVIQ</sequence>
<feature type="non-terminal residue" evidence="1">
    <location>
        <position position="1"/>
    </location>
</feature>
<protein>
    <submittedName>
        <fullName evidence="1">IL23R protein</fullName>
    </submittedName>
</protein>
<reference evidence="1" key="1">
    <citation type="submission" date="2019-10" db="EMBL/GenBank/DDBJ databases">
        <title>Bird 10,000 Genomes (B10K) Project - Family phase.</title>
        <authorList>
            <person name="Zhang G."/>
        </authorList>
    </citation>
    <scope>NUCLEOTIDE SEQUENCE</scope>
    <source>
        <strain evidence="1">B10K-DU-002-53</strain>
        <tissue evidence="1">Muscle</tissue>
    </source>
</reference>
<keyword evidence="2" id="KW-1185">Reference proteome</keyword>